<organism evidence="3 4">
    <name type="scientific">Lasiosphaeris hirsuta</name>
    <dbReference type="NCBI Taxonomy" id="260670"/>
    <lineage>
        <taxon>Eukaryota</taxon>
        <taxon>Fungi</taxon>
        <taxon>Dikarya</taxon>
        <taxon>Ascomycota</taxon>
        <taxon>Pezizomycotina</taxon>
        <taxon>Sordariomycetes</taxon>
        <taxon>Sordariomycetidae</taxon>
        <taxon>Sordariales</taxon>
        <taxon>Lasiosphaeriaceae</taxon>
        <taxon>Lasiosphaeris</taxon>
    </lineage>
</organism>
<keyword evidence="2" id="KW-1133">Transmembrane helix</keyword>
<protein>
    <submittedName>
        <fullName evidence="3">Uncharacterized protein</fullName>
    </submittedName>
</protein>
<keyword evidence="4" id="KW-1185">Reference proteome</keyword>
<gene>
    <name evidence="3" type="ORF">B0H67DRAFT_680932</name>
</gene>
<feature type="region of interest" description="Disordered" evidence="1">
    <location>
        <begin position="1"/>
        <end position="43"/>
    </location>
</feature>
<evidence type="ECO:0000313" key="4">
    <source>
        <dbReference type="Proteomes" id="UP001172102"/>
    </source>
</evidence>
<dbReference type="Proteomes" id="UP001172102">
    <property type="component" value="Unassembled WGS sequence"/>
</dbReference>
<proteinExistence type="predicted"/>
<dbReference type="EMBL" id="JAUKUA010000002">
    <property type="protein sequence ID" value="KAK0725608.1"/>
    <property type="molecule type" value="Genomic_DNA"/>
</dbReference>
<name>A0AA40B0V8_9PEZI</name>
<keyword evidence="2" id="KW-0472">Membrane</keyword>
<evidence type="ECO:0000256" key="2">
    <source>
        <dbReference type="SAM" id="Phobius"/>
    </source>
</evidence>
<reference evidence="3" key="1">
    <citation type="submission" date="2023-06" db="EMBL/GenBank/DDBJ databases">
        <title>Genome-scale phylogeny and comparative genomics of the fungal order Sordariales.</title>
        <authorList>
            <consortium name="Lawrence Berkeley National Laboratory"/>
            <person name="Hensen N."/>
            <person name="Bonometti L."/>
            <person name="Westerberg I."/>
            <person name="Brannstrom I.O."/>
            <person name="Guillou S."/>
            <person name="Cros-Aarteil S."/>
            <person name="Calhoun S."/>
            <person name="Haridas S."/>
            <person name="Kuo A."/>
            <person name="Mondo S."/>
            <person name="Pangilinan J."/>
            <person name="Riley R."/>
            <person name="Labutti K."/>
            <person name="Andreopoulos B."/>
            <person name="Lipzen A."/>
            <person name="Chen C."/>
            <person name="Yanf M."/>
            <person name="Daum C."/>
            <person name="Ng V."/>
            <person name="Clum A."/>
            <person name="Steindorff A."/>
            <person name="Ohm R."/>
            <person name="Martin F."/>
            <person name="Silar P."/>
            <person name="Natvig D."/>
            <person name="Lalanne C."/>
            <person name="Gautier V."/>
            <person name="Ament-Velasquez S.L."/>
            <person name="Kruys A."/>
            <person name="Hutchinson M.I."/>
            <person name="Powell A.J."/>
            <person name="Barry K."/>
            <person name="Miller A.N."/>
            <person name="Grigoriev I.V."/>
            <person name="Debuchy R."/>
            <person name="Gladieux P."/>
            <person name="Thoren M.H."/>
            <person name="Johannesson H."/>
        </authorList>
    </citation>
    <scope>NUCLEOTIDE SEQUENCE</scope>
    <source>
        <strain evidence="3">SMH4607-1</strain>
    </source>
</reference>
<keyword evidence="2" id="KW-0812">Transmembrane</keyword>
<accession>A0AA40B0V8</accession>
<feature type="transmembrane region" description="Helical" evidence="2">
    <location>
        <begin position="113"/>
        <end position="133"/>
    </location>
</feature>
<dbReference type="AlphaFoldDB" id="A0AA40B0V8"/>
<sequence>MNRDAPPPYTKMAPQDIPLDDCEAGTQTSASGPGRQPLRHPPMTYNYSSADGASIRFPVGDNSHPLCEWHGCGKREGCGQYEGCGKFDGCGKCEGCGGCACFMPICNGCEMNWASIMVLLAFFAIILVVWFLFKKA</sequence>
<evidence type="ECO:0000256" key="1">
    <source>
        <dbReference type="SAM" id="MobiDB-lite"/>
    </source>
</evidence>
<comment type="caution">
    <text evidence="3">The sequence shown here is derived from an EMBL/GenBank/DDBJ whole genome shotgun (WGS) entry which is preliminary data.</text>
</comment>
<evidence type="ECO:0000313" key="3">
    <source>
        <dbReference type="EMBL" id="KAK0725608.1"/>
    </source>
</evidence>